<evidence type="ECO:0000313" key="2">
    <source>
        <dbReference type="EMBL" id="TQS22949.1"/>
    </source>
</evidence>
<dbReference type="PANTHER" id="PTHR33164">
    <property type="entry name" value="TRANSCRIPTIONAL REGULATOR, MARR FAMILY"/>
    <property type="match status" value="1"/>
</dbReference>
<accession>A0A544Z1P4</accession>
<proteinExistence type="predicted"/>
<evidence type="ECO:0000259" key="1">
    <source>
        <dbReference type="PROSITE" id="PS50995"/>
    </source>
</evidence>
<name>A0A544Z1P4_9ACTN</name>
<dbReference type="PROSITE" id="PS50995">
    <property type="entry name" value="HTH_MARR_2"/>
    <property type="match status" value="1"/>
</dbReference>
<dbReference type="SMART" id="SM00347">
    <property type="entry name" value="HTH_MARR"/>
    <property type="match status" value="1"/>
</dbReference>
<comment type="caution">
    <text evidence="2">The sequence shown here is derived from an EMBL/GenBank/DDBJ whole genome shotgun (WGS) entry which is preliminary data.</text>
</comment>
<protein>
    <submittedName>
        <fullName evidence="2">Winged helix-turn-helix transcriptional regulator</fullName>
    </submittedName>
</protein>
<dbReference type="InterPro" id="IPR036390">
    <property type="entry name" value="WH_DNA-bd_sf"/>
</dbReference>
<feature type="domain" description="HTH marR-type" evidence="1">
    <location>
        <begin position="31"/>
        <end position="165"/>
    </location>
</feature>
<dbReference type="PRINTS" id="PR00598">
    <property type="entry name" value="HTHMARR"/>
</dbReference>
<dbReference type="Pfam" id="PF12802">
    <property type="entry name" value="MarR_2"/>
    <property type="match status" value="1"/>
</dbReference>
<dbReference type="AlphaFoldDB" id="A0A544Z1P4"/>
<dbReference type="Proteomes" id="UP000316541">
    <property type="component" value="Unassembled WGS sequence"/>
</dbReference>
<dbReference type="InterPro" id="IPR036388">
    <property type="entry name" value="WH-like_DNA-bd_sf"/>
</dbReference>
<reference evidence="2 3" key="1">
    <citation type="submission" date="2019-07" db="EMBL/GenBank/DDBJ databases">
        <title>Microbispora hainanensis DSM 45428.</title>
        <authorList>
            <person name="Thawai C."/>
        </authorList>
    </citation>
    <scope>NUCLEOTIDE SEQUENCE [LARGE SCALE GENOMIC DNA]</scope>
    <source>
        <strain evidence="2 3">DSM 45428</strain>
    </source>
</reference>
<sequence length="179" mass="19949">MTDIRASPKIDNVVVGNSEPGCLSVSIDPPGFELPLRLFLGFRVLIDELHAELARQGHPHARPMHGFVMQAIGPEGTTAVELGRTLGVSKQAAGKTIETLERIGYVERARDPRDTRRKIVRLTESGVDVLVRSARIFDELRARWAAVIGEERLRELEADLRKVTPHDVFRLDVPGWFGP</sequence>
<dbReference type="GO" id="GO:0006950">
    <property type="term" value="P:response to stress"/>
    <property type="evidence" value="ECO:0007669"/>
    <property type="project" value="TreeGrafter"/>
</dbReference>
<gene>
    <name evidence="2" type="ORF">FLX08_06330</name>
</gene>
<organism evidence="2 3">
    <name type="scientific">Microbispora hainanensis</name>
    <dbReference type="NCBI Taxonomy" id="568844"/>
    <lineage>
        <taxon>Bacteria</taxon>
        <taxon>Bacillati</taxon>
        <taxon>Actinomycetota</taxon>
        <taxon>Actinomycetes</taxon>
        <taxon>Streptosporangiales</taxon>
        <taxon>Streptosporangiaceae</taxon>
        <taxon>Microbispora</taxon>
    </lineage>
</organism>
<dbReference type="SUPFAM" id="SSF46785">
    <property type="entry name" value="Winged helix' DNA-binding domain"/>
    <property type="match status" value="1"/>
</dbReference>
<dbReference type="EMBL" id="VIRM01000005">
    <property type="protein sequence ID" value="TQS22949.1"/>
    <property type="molecule type" value="Genomic_DNA"/>
</dbReference>
<dbReference type="PANTHER" id="PTHR33164:SF99">
    <property type="entry name" value="MARR FAMILY REGULATORY PROTEIN"/>
    <property type="match status" value="1"/>
</dbReference>
<dbReference type="InterPro" id="IPR039422">
    <property type="entry name" value="MarR/SlyA-like"/>
</dbReference>
<dbReference type="InterPro" id="IPR000835">
    <property type="entry name" value="HTH_MarR-typ"/>
</dbReference>
<dbReference type="GO" id="GO:0003700">
    <property type="term" value="F:DNA-binding transcription factor activity"/>
    <property type="evidence" value="ECO:0007669"/>
    <property type="project" value="InterPro"/>
</dbReference>
<dbReference type="Gene3D" id="1.10.10.10">
    <property type="entry name" value="Winged helix-like DNA-binding domain superfamily/Winged helix DNA-binding domain"/>
    <property type="match status" value="1"/>
</dbReference>
<evidence type="ECO:0000313" key="3">
    <source>
        <dbReference type="Proteomes" id="UP000316541"/>
    </source>
</evidence>